<evidence type="ECO:0000313" key="1">
    <source>
        <dbReference type="EMBL" id="MCG4962088.1"/>
    </source>
</evidence>
<gene>
    <name evidence="1" type="ORF">L0P03_19920</name>
</gene>
<dbReference type="Gene3D" id="3.40.50.11190">
    <property type="match status" value="1"/>
</dbReference>
<protein>
    <recommendedName>
        <fullName evidence="3">UDP-2,4-diacetamido-2,4, 6-trideoxy-beta-L-altropyranose hydrolase</fullName>
    </recommendedName>
</protein>
<dbReference type="AlphaFoldDB" id="A0AAW5CHI6"/>
<comment type="caution">
    <text evidence="1">The sequence shown here is derived from an EMBL/GenBank/DDBJ whole genome shotgun (WGS) entry which is preliminary data.</text>
</comment>
<reference evidence="1" key="1">
    <citation type="submission" date="2022-01" db="EMBL/GenBank/DDBJ databases">
        <title>Collection of gut derived symbiotic bacterial strains cultured from healthy donors.</title>
        <authorList>
            <person name="Lin H."/>
            <person name="Kohout C."/>
            <person name="Waligurski E."/>
            <person name="Pamer E.G."/>
        </authorList>
    </citation>
    <scope>NUCLEOTIDE SEQUENCE</scope>
    <source>
        <strain evidence="1">DFI.1.149</strain>
    </source>
</reference>
<dbReference type="Proteomes" id="UP001199750">
    <property type="component" value="Unassembled WGS sequence"/>
</dbReference>
<dbReference type="RefSeq" id="WP_118112616.1">
    <property type="nucleotide sequence ID" value="NZ_JADNHN010000018.1"/>
</dbReference>
<name>A0AAW5CHI6_9BACT</name>
<evidence type="ECO:0000313" key="2">
    <source>
        <dbReference type="Proteomes" id="UP001199750"/>
    </source>
</evidence>
<sequence length="332" mass="38181">MHRKKIHIVTDGSKEIGFGHIARCISFYDKFSELGYKVELLIDGEGISRNLLENRKYRLIEWHREITLLDFCKESVLFLDSLIATQKQTDYMQQLAYCFIVIDDFRRRSYKRAFIIDWTPNVEHTGKHSHNRHNNNCLLLGLEYSVLRQPFTEPSFYSIREMSALTVIMGGTDVHGLTYPLVKQISISFPEIRIYAVLGPGTPDLPECPKGVKVYRELDAGQLKEVFLQSDLVVSAGGQTLFELAALRVPTIAIKVADNQEEDLTGLMTLGFLDKIFCWNASSLSEEIMEKIRFLRSADSRKKYLSDFRFPGIGKGLDKIMERIQHYCHESI</sequence>
<accession>A0AAW5CHI6</accession>
<dbReference type="Gene3D" id="3.40.50.2000">
    <property type="entry name" value="Glycogen Phosphorylase B"/>
    <property type="match status" value="1"/>
</dbReference>
<dbReference type="EMBL" id="JAKNDN010000057">
    <property type="protein sequence ID" value="MCG4962088.1"/>
    <property type="molecule type" value="Genomic_DNA"/>
</dbReference>
<dbReference type="SUPFAM" id="SSF53756">
    <property type="entry name" value="UDP-Glycosyltransferase/glycogen phosphorylase"/>
    <property type="match status" value="1"/>
</dbReference>
<organism evidence="1 2">
    <name type="scientific">Odoribacter splanchnicus</name>
    <dbReference type="NCBI Taxonomy" id="28118"/>
    <lineage>
        <taxon>Bacteria</taxon>
        <taxon>Pseudomonadati</taxon>
        <taxon>Bacteroidota</taxon>
        <taxon>Bacteroidia</taxon>
        <taxon>Bacteroidales</taxon>
        <taxon>Odoribacteraceae</taxon>
        <taxon>Odoribacter</taxon>
    </lineage>
</organism>
<proteinExistence type="predicted"/>
<evidence type="ECO:0008006" key="3">
    <source>
        <dbReference type="Google" id="ProtNLM"/>
    </source>
</evidence>